<accession>H8YYA7</accession>
<keyword evidence="2" id="KW-0732">Signal</keyword>
<feature type="transmembrane region" description="Helical" evidence="1">
    <location>
        <begin position="196"/>
        <end position="215"/>
    </location>
</feature>
<evidence type="ECO:0000313" key="3">
    <source>
        <dbReference type="EMBL" id="EIC23433.1"/>
    </source>
</evidence>
<evidence type="ECO:0000256" key="2">
    <source>
        <dbReference type="SAM" id="SignalP"/>
    </source>
</evidence>
<sequence length="221" mass="23035">MKSFQTAITAAFLSISAVGAAHAALLDFTDSTGWISKSSPTFDVGEISGKLTADGGSLNFTPFDGTSDDVSSDLYAHDSSDAWDGIGIQDDEIGDTEQLTITFNSSVNVSRIDFLDLFKKTGGAESILVTAFKGENQLHSETFTGNVFEAAGTGYFSGTTAFNGIDRLVFSYLDGNDTSGIGDAALAAVQVSAVPIPAALPLFASALAGLGFVGYRRRRNA</sequence>
<protein>
    <recommendedName>
        <fullName evidence="5">PEP-CTERM exosortase interaction domain-containing protein</fullName>
    </recommendedName>
</protein>
<keyword evidence="4" id="KW-1185">Reference proteome</keyword>
<dbReference type="OrthoDB" id="9859449at2"/>
<evidence type="ECO:0008006" key="5">
    <source>
        <dbReference type="Google" id="ProtNLM"/>
    </source>
</evidence>
<dbReference type="AlphaFoldDB" id="H8YYA7"/>
<organism evidence="3 4">
    <name type="scientific">Thiorhodovibrio frisius</name>
    <dbReference type="NCBI Taxonomy" id="631362"/>
    <lineage>
        <taxon>Bacteria</taxon>
        <taxon>Pseudomonadati</taxon>
        <taxon>Pseudomonadota</taxon>
        <taxon>Gammaproteobacteria</taxon>
        <taxon>Chromatiales</taxon>
        <taxon>Chromatiaceae</taxon>
        <taxon>Thiorhodovibrio</taxon>
    </lineage>
</organism>
<evidence type="ECO:0000313" key="4">
    <source>
        <dbReference type="Proteomes" id="UP000002964"/>
    </source>
</evidence>
<dbReference type="HOGENOM" id="CLU_1250172_0_0_6"/>
<dbReference type="RefSeq" id="WP_009147517.1">
    <property type="nucleotide sequence ID" value="NZ_CP121471.1"/>
</dbReference>
<proteinExistence type="predicted"/>
<keyword evidence="1" id="KW-0812">Transmembrane</keyword>
<dbReference type="Proteomes" id="UP000002964">
    <property type="component" value="Unassembled WGS sequence"/>
</dbReference>
<dbReference type="eggNOG" id="ENOG5030H7H">
    <property type="taxonomic scope" value="Bacteria"/>
</dbReference>
<reference evidence="3 4" key="2">
    <citation type="submission" date="2011-11" db="EMBL/GenBank/DDBJ databases">
        <authorList>
            <consortium name="US DOE Joint Genome Institute"/>
            <person name="Lucas S."/>
            <person name="Han J."/>
            <person name="Lapidus A."/>
            <person name="Cheng J.-F."/>
            <person name="Goodwin L."/>
            <person name="Pitluck S."/>
            <person name="Peters L."/>
            <person name="Ovchinnikova G."/>
            <person name="Zhang X."/>
            <person name="Detter J.C."/>
            <person name="Han C."/>
            <person name="Tapia R."/>
            <person name="Land M."/>
            <person name="Hauser L."/>
            <person name="Kyrpides N."/>
            <person name="Ivanova N."/>
            <person name="Pagani I."/>
            <person name="Vogl K."/>
            <person name="Liu Z."/>
            <person name="Overmann J."/>
            <person name="Frigaard N.-U."/>
            <person name="Bryant D."/>
            <person name="Woyke T."/>
        </authorList>
    </citation>
    <scope>NUCLEOTIDE SEQUENCE [LARGE SCALE GENOMIC DNA]</scope>
    <source>
        <strain evidence="3 4">970</strain>
    </source>
</reference>
<keyword evidence="1" id="KW-1133">Transmembrane helix</keyword>
<evidence type="ECO:0000256" key="1">
    <source>
        <dbReference type="SAM" id="Phobius"/>
    </source>
</evidence>
<gene>
    <name evidence="3" type="ORF">Thi970DRAFT_01098</name>
</gene>
<keyword evidence="1" id="KW-0472">Membrane</keyword>
<feature type="chain" id="PRO_5003618331" description="PEP-CTERM exosortase interaction domain-containing protein" evidence="2">
    <location>
        <begin position="24"/>
        <end position="221"/>
    </location>
</feature>
<name>H8YYA7_9GAMM</name>
<feature type="signal peptide" evidence="2">
    <location>
        <begin position="1"/>
        <end position="23"/>
    </location>
</feature>
<dbReference type="EMBL" id="JH603168">
    <property type="protein sequence ID" value="EIC23433.1"/>
    <property type="molecule type" value="Genomic_DNA"/>
</dbReference>
<reference evidence="4" key="1">
    <citation type="submission" date="2011-06" db="EMBL/GenBank/DDBJ databases">
        <authorList>
            <consortium name="US DOE Joint Genome Institute (JGI-PGF)"/>
            <person name="Lucas S."/>
            <person name="Han J."/>
            <person name="Lapidus A."/>
            <person name="Cheng J.-F."/>
            <person name="Goodwin L."/>
            <person name="Pitluck S."/>
            <person name="Peters L."/>
            <person name="Land M.L."/>
            <person name="Hauser L."/>
            <person name="Vogl K."/>
            <person name="Liu Z."/>
            <person name="Overmann J."/>
            <person name="Frigaard N.-U."/>
            <person name="Bryant D.A."/>
            <person name="Woyke T.J."/>
        </authorList>
    </citation>
    <scope>NUCLEOTIDE SEQUENCE [LARGE SCALE GENOMIC DNA]</scope>
    <source>
        <strain evidence="4">970</strain>
    </source>
</reference>